<dbReference type="AlphaFoldDB" id="A0A160TBU9"/>
<gene>
    <name evidence="1" type="ORF">MGWOODY_Tha772</name>
</gene>
<evidence type="ECO:0008006" key="2">
    <source>
        <dbReference type="Google" id="ProtNLM"/>
    </source>
</evidence>
<proteinExistence type="predicted"/>
<dbReference type="EMBL" id="CZQC01000036">
    <property type="protein sequence ID" value="CUS41213.1"/>
    <property type="molecule type" value="Genomic_DNA"/>
</dbReference>
<dbReference type="PROSITE" id="PS51257">
    <property type="entry name" value="PROKAR_LIPOPROTEIN"/>
    <property type="match status" value="1"/>
</dbReference>
<reference evidence="1" key="1">
    <citation type="submission" date="2015-10" db="EMBL/GenBank/DDBJ databases">
        <authorList>
            <person name="Gilbert D.G."/>
        </authorList>
    </citation>
    <scope>NUCLEOTIDE SEQUENCE</scope>
</reference>
<name>A0A160TBU9_9ZZZZ</name>
<organism evidence="1">
    <name type="scientific">hydrothermal vent metagenome</name>
    <dbReference type="NCBI Taxonomy" id="652676"/>
    <lineage>
        <taxon>unclassified sequences</taxon>
        <taxon>metagenomes</taxon>
        <taxon>ecological metagenomes</taxon>
    </lineage>
</organism>
<evidence type="ECO:0000313" key="1">
    <source>
        <dbReference type="EMBL" id="CUS41213.1"/>
    </source>
</evidence>
<sequence length="240" mass="27227">MKLRFILAVMAALIIQGCAQTPLSPKGEAVFYALQADTMLRTWVSQCRDVSPRARQAGLTARNNWWERNGPFVEGADFGLAYNIVTVTDTRADTGARLAMAMTWEVTERAEETVTKLMDKAGDEEGREELCIKILGQYNQGKWDLHGSDETYNELVTLQRRSVNDAEILDLRRGMVELKTQRQYGRSLYVVEKLSKREGCPNAEVQLLKGEWPYEIYDVSCPGANHLLMRCEWGNCLVLQ</sequence>
<protein>
    <recommendedName>
        <fullName evidence="2">Lipoprotein</fullName>
    </recommendedName>
</protein>
<accession>A0A160TBU9</accession>